<dbReference type="GeneID" id="75910726"/>
<dbReference type="InterPro" id="IPR002252">
    <property type="entry name" value="Glyco_hydro_36"/>
</dbReference>
<dbReference type="InterPro" id="IPR050985">
    <property type="entry name" value="Alpha-glycosidase_related"/>
</dbReference>
<evidence type="ECO:0000313" key="5">
    <source>
        <dbReference type="EMBL" id="KAI8584366.1"/>
    </source>
</evidence>
<reference evidence="5" key="2">
    <citation type="journal article" date="2022" name="Proc. Natl. Acad. Sci. U.S.A.">
        <title>Diploid-dominant life cycles characterize the early evolution of Fungi.</title>
        <authorList>
            <person name="Amses K.R."/>
            <person name="Simmons D.R."/>
            <person name="Longcore J.E."/>
            <person name="Mondo S.J."/>
            <person name="Seto K."/>
            <person name="Jeronimo G.H."/>
            <person name="Bonds A.E."/>
            <person name="Quandt C.A."/>
            <person name="Davis W.J."/>
            <person name="Chang Y."/>
            <person name="Federici B.A."/>
            <person name="Kuo A."/>
            <person name="LaButti K."/>
            <person name="Pangilinan J."/>
            <person name="Andreopoulos W."/>
            <person name="Tritt A."/>
            <person name="Riley R."/>
            <person name="Hundley H."/>
            <person name="Johnson J."/>
            <person name="Lipzen A."/>
            <person name="Barry K."/>
            <person name="Lang B.F."/>
            <person name="Cuomo C.A."/>
            <person name="Buchler N.E."/>
            <person name="Grigoriev I.V."/>
            <person name="Spatafora J.W."/>
            <person name="Stajich J.E."/>
            <person name="James T.Y."/>
        </authorList>
    </citation>
    <scope>NUCLEOTIDE SEQUENCE</scope>
    <source>
        <strain evidence="5">AG</strain>
    </source>
</reference>
<dbReference type="AlphaFoldDB" id="A0AAD5EJY7"/>
<dbReference type="Gene3D" id="3.20.20.70">
    <property type="entry name" value="Aldolase class I"/>
    <property type="match status" value="1"/>
</dbReference>
<reference evidence="5" key="1">
    <citation type="submission" date="2021-06" db="EMBL/GenBank/DDBJ databases">
        <authorList>
            <consortium name="DOE Joint Genome Institute"/>
            <person name="Mondo S.J."/>
            <person name="Amses K.R."/>
            <person name="Simmons D.R."/>
            <person name="Longcore J.E."/>
            <person name="Seto K."/>
            <person name="Alves G.H."/>
            <person name="Bonds A.E."/>
            <person name="Quandt C.A."/>
            <person name="Davis W.J."/>
            <person name="Chang Y."/>
            <person name="Letcher P.M."/>
            <person name="Powell M.J."/>
            <person name="Kuo A."/>
            <person name="Labutti K."/>
            <person name="Pangilinan J."/>
            <person name="Andreopoulos W."/>
            <person name="Tritt A."/>
            <person name="Riley R."/>
            <person name="Hundley H."/>
            <person name="Johnson J."/>
            <person name="Lipzen A."/>
            <person name="Barry K."/>
            <person name="Berbee M.L."/>
            <person name="Buchler N.E."/>
            <person name="Grigoriev I.V."/>
            <person name="Spatafora J.W."/>
            <person name="Stajich J.E."/>
            <person name="James T.Y."/>
        </authorList>
    </citation>
    <scope>NUCLEOTIDE SEQUENCE</scope>
    <source>
        <strain evidence="5">AG</strain>
    </source>
</reference>
<evidence type="ECO:0000256" key="2">
    <source>
        <dbReference type="ARBA" id="ARBA00012755"/>
    </source>
</evidence>
<dbReference type="EMBL" id="MU620893">
    <property type="protein sequence ID" value="KAI8584366.1"/>
    <property type="molecule type" value="Genomic_DNA"/>
</dbReference>
<comment type="caution">
    <text evidence="5">The sequence shown here is derived from an EMBL/GenBank/DDBJ whole genome shotgun (WGS) entry which is preliminary data.</text>
</comment>
<proteinExistence type="predicted"/>
<dbReference type="Proteomes" id="UP001206595">
    <property type="component" value="Unassembled WGS sequence"/>
</dbReference>
<protein>
    <recommendedName>
        <fullName evidence="2">alpha-galactosidase</fullName>
        <ecNumber evidence="2">3.2.1.22</ecNumber>
    </recommendedName>
</protein>
<dbReference type="SUPFAM" id="SSF51445">
    <property type="entry name" value="(Trans)glycosidases"/>
    <property type="match status" value="1"/>
</dbReference>
<organism evidence="5 6">
    <name type="scientific">Umbelopsis ramanniana AG</name>
    <dbReference type="NCBI Taxonomy" id="1314678"/>
    <lineage>
        <taxon>Eukaryota</taxon>
        <taxon>Fungi</taxon>
        <taxon>Fungi incertae sedis</taxon>
        <taxon>Mucoromycota</taxon>
        <taxon>Mucoromycotina</taxon>
        <taxon>Umbelopsidomycetes</taxon>
        <taxon>Umbelopsidales</taxon>
        <taxon>Umbelopsidaceae</taxon>
        <taxon>Umbelopsis</taxon>
    </lineage>
</organism>
<dbReference type="InterPro" id="IPR013785">
    <property type="entry name" value="Aldolase_TIM"/>
</dbReference>
<evidence type="ECO:0000313" key="6">
    <source>
        <dbReference type="Proteomes" id="UP001206595"/>
    </source>
</evidence>
<dbReference type="Pfam" id="PF02065">
    <property type="entry name" value="Melibiase"/>
    <property type="match status" value="1"/>
</dbReference>
<sequence length="666" mass="75855">MNPEIFQTLTPTLSFSHRPNVQEGVLGALQALENLTLDTKTPHQQDGLTFTTKFEPVASLNGLILTVSVKSEKGAELSGPIELRYATDLKDMKMISNGFQSWSQAREFDSKSRIQKIQSTIAWYTQFHLQGDYSFFEHSGEKGFIHSSSYTHFRDVKNNVTFLGSLAEESGYTYFKSDFNSNALTIYKDATGKVLHPNQEIDIIKVLILHGKDQEREFWETYSSYFKDERTISGNENPKRHVNGWTSWYYHYDHVTEEIVHKNLDAIIHYKYPIDIFQIDDGYQLAIGDWLEVNNKFPGGMKDLASKIKSHGIKAGLWLAPYAIGFNSRIVKDHPDWILKEEHDSSKMVVAGPNWGGFYALDLYNEGARAYIRHVFDVVLNKWGFDMVKLDFLFAAAMIPQRGKTRGEIMTDAMEFLREVVGPNKIILGCGVPLGPSWRKVDYCRIGSDVAPWWEDTKLRLLHVRERVSTVNSLHSTLNRWGMSDSMFGNDPDVMILRSKSNKLKPDEKYTLCILNNILGALVFISDDVSEYTEEEHMLYAATFPKVQAKVHTVIEIRDEVYFVQFKATNAQGQEHLYTTYSNLSGDKQTIYLPEATKETHLLFATDNDLHTNQLDKKKCLFYLPSAPVHLKSRESKTFVHIPAPGSGDVHFLGSTGHIVPGTELT</sequence>
<dbReference type="PANTHER" id="PTHR43053">
    <property type="entry name" value="GLYCOSIDASE FAMILY 31"/>
    <property type="match status" value="1"/>
</dbReference>
<evidence type="ECO:0000256" key="4">
    <source>
        <dbReference type="ARBA" id="ARBA00023295"/>
    </source>
</evidence>
<accession>A0AAD5EJY7</accession>
<evidence type="ECO:0000256" key="3">
    <source>
        <dbReference type="ARBA" id="ARBA00022801"/>
    </source>
</evidence>
<evidence type="ECO:0000256" key="1">
    <source>
        <dbReference type="ARBA" id="ARBA00001255"/>
    </source>
</evidence>
<keyword evidence="6" id="KW-1185">Reference proteome</keyword>
<keyword evidence="4" id="KW-0326">Glycosidase</keyword>
<keyword evidence="3" id="KW-0378">Hydrolase</keyword>
<dbReference type="InterPro" id="IPR017853">
    <property type="entry name" value="GH"/>
</dbReference>
<dbReference type="CDD" id="cd14791">
    <property type="entry name" value="GH36"/>
    <property type="match status" value="1"/>
</dbReference>
<dbReference type="PANTHER" id="PTHR43053:SF3">
    <property type="entry name" value="ALPHA-GALACTOSIDASE C-RELATED"/>
    <property type="match status" value="1"/>
</dbReference>
<dbReference type="EC" id="3.2.1.22" evidence="2"/>
<comment type="catalytic activity">
    <reaction evidence="1">
        <text>Hydrolysis of terminal, non-reducing alpha-D-galactose residues in alpha-D-galactosides, including galactose oligosaccharides, galactomannans and galactolipids.</text>
        <dbReference type="EC" id="3.2.1.22"/>
    </reaction>
</comment>
<dbReference type="RefSeq" id="XP_051449370.1">
    <property type="nucleotide sequence ID" value="XM_051585378.1"/>
</dbReference>
<gene>
    <name evidence="5" type="ORF">K450DRAFT_219509</name>
</gene>
<dbReference type="GO" id="GO:0004557">
    <property type="term" value="F:alpha-galactosidase activity"/>
    <property type="evidence" value="ECO:0007669"/>
    <property type="project" value="UniProtKB-EC"/>
</dbReference>
<dbReference type="GO" id="GO:0016052">
    <property type="term" value="P:carbohydrate catabolic process"/>
    <property type="evidence" value="ECO:0007669"/>
    <property type="project" value="InterPro"/>
</dbReference>
<name>A0AAD5EJY7_UMBRA</name>